<comment type="caution">
    <text evidence="4">The sequence shown here is derived from an EMBL/GenBank/DDBJ whole genome shotgun (WGS) entry which is preliminary data.</text>
</comment>
<dbReference type="Gene3D" id="1.25.40.20">
    <property type="entry name" value="Ankyrin repeat-containing domain"/>
    <property type="match status" value="1"/>
</dbReference>
<dbReference type="PROSITE" id="PS50088">
    <property type="entry name" value="ANK_REPEAT"/>
    <property type="match status" value="1"/>
</dbReference>
<evidence type="ECO:0000256" key="1">
    <source>
        <dbReference type="ARBA" id="ARBA00022737"/>
    </source>
</evidence>
<dbReference type="PANTHER" id="PTHR24198:SF165">
    <property type="entry name" value="ANKYRIN REPEAT-CONTAINING PROTEIN-RELATED"/>
    <property type="match status" value="1"/>
</dbReference>
<reference evidence="4 5" key="1">
    <citation type="submission" date="2017-10" db="EMBL/GenBank/DDBJ databases">
        <title>Comparative genomics in systemic dimorphic fungi from Ajellomycetaceae.</title>
        <authorList>
            <person name="Munoz J.F."/>
            <person name="Mcewen J.G."/>
            <person name="Clay O.K."/>
            <person name="Cuomo C.A."/>
        </authorList>
    </citation>
    <scope>NUCLEOTIDE SEQUENCE [LARGE SCALE GENOMIC DNA]</scope>
    <source>
        <strain evidence="4 5">UAMH130</strain>
    </source>
</reference>
<dbReference type="STRING" id="2060905.A0A2B7X3K9"/>
<dbReference type="PANTHER" id="PTHR24198">
    <property type="entry name" value="ANKYRIN REPEAT AND PROTEIN KINASE DOMAIN-CONTAINING PROTEIN"/>
    <property type="match status" value="1"/>
</dbReference>
<keyword evidence="2 3" id="KW-0040">ANK repeat</keyword>
<sequence length="421" mass="46311">MESKWNTLPHEIQALILSKVLPTFCEDFCQSVEGTNRYLLVCQLWNVEIGRLLVQYHSAECLINCSTESIALKAVQGQIARGQPTDKDDGCVDSAVDSKAEFIDGLHHLLQAAVVRGYMSCIKVLLENGAHQRGNRPGIRILYHLAVSSRNPNRAEMLRLLDAHHVDGLDATDQYGTSPLGLAIISNDLISVEQLILLGAQVSRTIILGPQRGPFAYTVASNNITMMKLLLASGEDPAAEYEYESAFFCNLSTLGLALSNNYEGMIQLLLDSGLPVNTPERPIQPLAAAVPLCSLDRIKDLIDRGAKVNYPDFDQGTPLSRAVRCRDLPIIQLLLDHGAEITLVVCEEALQRYCPHVATLLLKHLVRKERTRMNCALGRNKQLVWLPPSSPDVKDAVEMLLKAGADQGVLGNIQQLHDDAI</sequence>
<gene>
    <name evidence="4" type="ORF">GX51_04138</name>
</gene>
<keyword evidence="5" id="KW-1185">Reference proteome</keyword>
<dbReference type="InterPro" id="IPR036770">
    <property type="entry name" value="Ankyrin_rpt-contain_sf"/>
</dbReference>
<keyword evidence="1" id="KW-0677">Repeat</keyword>
<dbReference type="Proteomes" id="UP000224080">
    <property type="component" value="Unassembled WGS sequence"/>
</dbReference>
<protein>
    <submittedName>
        <fullName evidence="4">Uncharacterized protein</fullName>
    </submittedName>
</protein>
<proteinExistence type="predicted"/>
<dbReference type="SMART" id="SM00248">
    <property type="entry name" value="ANK"/>
    <property type="match status" value="6"/>
</dbReference>
<dbReference type="EMBL" id="PDNC01000050">
    <property type="protein sequence ID" value="PGH03268.1"/>
    <property type="molecule type" value="Genomic_DNA"/>
</dbReference>
<dbReference type="Pfam" id="PF12796">
    <property type="entry name" value="Ank_2"/>
    <property type="match status" value="1"/>
</dbReference>
<feature type="repeat" description="ANK" evidence="3">
    <location>
        <begin position="314"/>
        <end position="341"/>
    </location>
</feature>
<dbReference type="OrthoDB" id="366390at2759"/>
<evidence type="ECO:0000256" key="2">
    <source>
        <dbReference type="ARBA" id="ARBA00023043"/>
    </source>
</evidence>
<evidence type="ECO:0000313" key="5">
    <source>
        <dbReference type="Proteomes" id="UP000224080"/>
    </source>
</evidence>
<dbReference type="SUPFAM" id="SSF48403">
    <property type="entry name" value="Ankyrin repeat"/>
    <property type="match status" value="1"/>
</dbReference>
<dbReference type="AlphaFoldDB" id="A0A2B7X3K9"/>
<dbReference type="PROSITE" id="PS50297">
    <property type="entry name" value="ANK_REP_REGION"/>
    <property type="match status" value="1"/>
</dbReference>
<evidence type="ECO:0000256" key="3">
    <source>
        <dbReference type="PROSITE-ProRule" id="PRU00023"/>
    </source>
</evidence>
<evidence type="ECO:0000313" key="4">
    <source>
        <dbReference type="EMBL" id="PGH03268.1"/>
    </source>
</evidence>
<organism evidence="4 5">
    <name type="scientific">Blastomyces parvus</name>
    <dbReference type="NCBI Taxonomy" id="2060905"/>
    <lineage>
        <taxon>Eukaryota</taxon>
        <taxon>Fungi</taxon>
        <taxon>Dikarya</taxon>
        <taxon>Ascomycota</taxon>
        <taxon>Pezizomycotina</taxon>
        <taxon>Eurotiomycetes</taxon>
        <taxon>Eurotiomycetidae</taxon>
        <taxon>Onygenales</taxon>
        <taxon>Ajellomycetaceae</taxon>
        <taxon>Blastomyces</taxon>
    </lineage>
</organism>
<name>A0A2B7X3K9_9EURO</name>
<dbReference type="InterPro" id="IPR002110">
    <property type="entry name" value="Ankyrin_rpt"/>
</dbReference>
<accession>A0A2B7X3K9</accession>